<dbReference type="InParanoid" id="A0A1B6PSA8"/>
<reference evidence="1 2" key="1">
    <citation type="journal article" date="2009" name="Nature">
        <title>The Sorghum bicolor genome and the diversification of grasses.</title>
        <authorList>
            <person name="Paterson A.H."/>
            <person name="Bowers J.E."/>
            <person name="Bruggmann R."/>
            <person name="Dubchak I."/>
            <person name="Grimwood J."/>
            <person name="Gundlach H."/>
            <person name="Haberer G."/>
            <person name="Hellsten U."/>
            <person name="Mitros T."/>
            <person name="Poliakov A."/>
            <person name="Schmutz J."/>
            <person name="Spannagl M."/>
            <person name="Tang H."/>
            <person name="Wang X."/>
            <person name="Wicker T."/>
            <person name="Bharti A.K."/>
            <person name="Chapman J."/>
            <person name="Feltus F.A."/>
            <person name="Gowik U."/>
            <person name="Grigoriev I.V."/>
            <person name="Lyons E."/>
            <person name="Maher C.A."/>
            <person name="Martis M."/>
            <person name="Narechania A."/>
            <person name="Otillar R.P."/>
            <person name="Penning B.W."/>
            <person name="Salamov A.A."/>
            <person name="Wang Y."/>
            <person name="Zhang L."/>
            <person name="Carpita N.C."/>
            <person name="Freeling M."/>
            <person name="Gingle A.R."/>
            <person name="Hash C.T."/>
            <person name="Keller B."/>
            <person name="Klein P."/>
            <person name="Kresovich S."/>
            <person name="McCann M.C."/>
            <person name="Ming R."/>
            <person name="Peterson D.G."/>
            <person name="Mehboob-ur-Rahman"/>
            <person name="Ware D."/>
            <person name="Westhoff P."/>
            <person name="Mayer K.F."/>
            <person name="Messing J."/>
            <person name="Rokhsar D.S."/>
        </authorList>
    </citation>
    <scope>NUCLEOTIDE SEQUENCE [LARGE SCALE GENOMIC DNA]</scope>
    <source>
        <strain evidence="2">cv. BTx623</strain>
    </source>
</reference>
<sequence>MAFAVTVTAQQSLMFSVHLRSSYASARWIFYPLFLIAAGFCCARPRPHFCSPAADTSRYYFLHLMIYVKFNLGSSSNRGFKALYAGKELVHKQYWRNA</sequence>
<dbReference type="Gramene" id="KXG28557">
    <property type="protein sequence ID" value="KXG28557"/>
    <property type="gene ID" value="SORBI_3005G136900"/>
</dbReference>
<dbReference type="AlphaFoldDB" id="A0A1B6PSA8"/>
<dbReference type="EMBL" id="CM000764">
    <property type="protein sequence ID" value="KXG28557.1"/>
    <property type="molecule type" value="Genomic_DNA"/>
</dbReference>
<dbReference type="Proteomes" id="UP000000768">
    <property type="component" value="Chromosome 5"/>
</dbReference>
<accession>A0A1B6PSA8</accession>
<protein>
    <submittedName>
        <fullName evidence="1">Uncharacterized protein</fullName>
    </submittedName>
</protein>
<proteinExistence type="predicted"/>
<evidence type="ECO:0000313" key="1">
    <source>
        <dbReference type="EMBL" id="KXG28557.1"/>
    </source>
</evidence>
<name>A0A1B6PSA8_SORBI</name>
<evidence type="ECO:0000313" key="2">
    <source>
        <dbReference type="Proteomes" id="UP000000768"/>
    </source>
</evidence>
<keyword evidence="2" id="KW-1185">Reference proteome</keyword>
<organism evidence="1 2">
    <name type="scientific">Sorghum bicolor</name>
    <name type="common">Sorghum</name>
    <name type="synonym">Sorghum vulgare</name>
    <dbReference type="NCBI Taxonomy" id="4558"/>
    <lineage>
        <taxon>Eukaryota</taxon>
        <taxon>Viridiplantae</taxon>
        <taxon>Streptophyta</taxon>
        <taxon>Embryophyta</taxon>
        <taxon>Tracheophyta</taxon>
        <taxon>Spermatophyta</taxon>
        <taxon>Magnoliopsida</taxon>
        <taxon>Liliopsida</taxon>
        <taxon>Poales</taxon>
        <taxon>Poaceae</taxon>
        <taxon>PACMAD clade</taxon>
        <taxon>Panicoideae</taxon>
        <taxon>Andropogonodae</taxon>
        <taxon>Andropogoneae</taxon>
        <taxon>Sorghinae</taxon>
        <taxon>Sorghum</taxon>
    </lineage>
</organism>
<gene>
    <name evidence="1" type="ORF">SORBI_3005G136900</name>
</gene>
<reference evidence="2" key="2">
    <citation type="journal article" date="2018" name="Plant J.">
        <title>The Sorghum bicolor reference genome: improved assembly, gene annotations, a transcriptome atlas, and signatures of genome organization.</title>
        <authorList>
            <person name="McCormick R.F."/>
            <person name="Truong S.K."/>
            <person name="Sreedasyam A."/>
            <person name="Jenkins J."/>
            <person name="Shu S."/>
            <person name="Sims D."/>
            <person name="Kennedy M."/>
            <person name="Amirebrahimi M."/>
            <person name="Weers B.D."/>
            <person name="McKinley B."/>
            <person name="Mattison A."/>
            <person name="Morishige D.T."/>
            <person name="Grimwood J."/>
            <person name="Schmutz J."/>
            <person name="Mullet J.E."/>
        </authorList>
    </citation>
    <scope>NUCLEOTIDE SEQUENCE [LARGE SCALE GENOMIC DNA]</scope>
    <source>
        <strain evidence="2">cv. BTx623</strain>
    </source>
</reference>